<dbReference type="Gene3D" id="3.20.20.70">
    <property type="entry name" value="Aldolase class I"/>
    <property type="match status" value="1"/>
</dbReference>
<dbReference type="STRING" id="1499967.U27_02755"/>
<accession>A0A081BTZ1</accession>
<comment type="cofactor">
    <cofactor evidence="3">
        <name>Zn(2+)</name>
        <dbReference type="ChEBI" id="CHEBI:29105"/>
    </cofactor>
    <text evidence="3">Binds 2 Zn(2+) ions per subunit. One is catalytic and the other provides a structural contribution.</text>
</comment>
<dbReference type="NCBIfam" id="TIGR00167">
    <property type="entry name" value="cbbA"/>
    <property type="match status" value="1"/>
</dbReference>
<dbReference type="Proteomes" id="UP000030661">
    <property type="component" value="Unassembled WGS sequence"/>
</dbReference>
<feature type="binding site" evidence="3">
    <location>
        <position position="134"/>
    </location>
    <ligand>
        <name>Zn(2+)</name>
        <dbReference type="ChEBI" id="CHEBI:29105"/>
        <label>2</label>
    </ligand>
</feature>
<dbReference type="InterPro" id="IPR050246">
    <property type="entry name" value="Class_II_FBP_aldolase"/>
</dbReference>
<dbReference type="HOGENOM" id="CLU_040088_0_1_0"/>
<keyword evidence="3" id="KW-0862">Zinc</keyword>
<feature type="binding site" evidence="3">
    <location>
        <position position="206"/>
    </location>
    <ligand>
        <name>Zn(2+)</name>
        <dbReference type="ChEBI" id="CHEBI:29105"/>
        <label>1</label>
        <note>catalytic</note>
    </ligand>
</feature>
<dbReference type="AlphaFoldDB" id="A0A081BTZ1"/>
<gene>
    <name evidence="4" type="ORF">U27_02755</name>
</gene>
<feature type="binding site" evidence="2">
    <location>
        <begin position="207"/>
        <end position="209"/>
    </location>
    <ligand>
        <name>dihydroxyacetone phosphate</name>
        <dbReference type="ChEBI" id="CHEBI:57642"/>
    </ligand>
</feature>
<dbReference type="GO" id="GO:0016832">
    <property type="term" value="F:aldehyde-lyase activity"/>
    <property type="evidence" value="ECO:0007669"/>
    <property type="project" value="InterPro"/>
</dbReference>
<evidence type="ECO:0000313" key="4">
    <source>
        <dbReference type="EMBL" id="GAK55796.1"/>
    </source>
</evidence>
<feature type="binding site" evidence="3">
    <location>
        <position position="104"/>
    </location>
    <ligand>
        <name>Zn(2+)</name>
        <dbReference type="ChEBI" id="CHEBI:29105"/>
        <label>2</label>
    </ligand>
</feature>
<feature type="binding site" evidence="3">
    <location>
        <position position="83"/>
    </location>
    <ligand>
        <name>Zn(2+)</name>
        <dbReference type="ChEBI" id="CHEBI:29105"/>
        <label>1</label>
        <note>catalytic</note>
    </ligand>
</feature>
<dbReference type="PANTHER" id="PTHR30304">
    <property type="entry name" value="D-TAGATOSE-1,6-BISPHOSPHATE ALDOLASE"/>
    <property type="match status" value="1"/>
</dbReference>
<evidence type="ECO:0000256" key="1">
    <source>
        <dbReference type="PIRSR" id="PIRSR001359-1"/>
    </source>
</evidence>
<evidence type="ECO:0000313" key="5">
    <source>
        <dbReference type="Proteomes" id="UP000030661"/>
    </source>
</evidence>
<dbReference type="Pfam" id="PF01116">
    <property type="entry name" value="F_bP_aldolase"/>
    <property type="match status" value="1"/>
</dbReference>
<dbReference type="EMBL" id="DF820464">
    <property type="protein sequence ID" value="GAK55796.1"/>
    <property type="molecule type" value="Genomic_DNA"/>
</dbReference>
<dbReference type="CDD" id="cd00947">
    <property type="entry name" value="TBP_aldolase_IIB"/>
    <property type="match status" value="1"/>
</dbReference>
<evidence type="ECO:0000256" key="2">
    <source>
        <dbReference type="PIRSR" id="PIRSR001359-2"/>
    </source>
</evidence>
<keyword evidence="3" id="KW-0479">Metal-binding</keyword>
<dbReference type="GO" id="GO:0008270">
    <property type="term" value="F:zinc ion binding"/>
    <property type="evidence" value="ECO:0007669"/>
    <property type="project" value="InterPro"/>
</dbReference>
<feature type="binding site" evidence="3">
    <location>
        <position position="178"/>
    </location>
    <ligand>
        <name>Zn(2+)</name>
        <dbReference type="ChEBI" id="CHEBI:29105"/>
        <label>1</label>
        <note>catalytic</note>
    </ligand>
</feature>
<dbReference type="InterPro" id="IPR000771">
    <property type="entry name" value="FBA_II"/>
</dbReference>
<name>A0A081BTZ1_VECG1</name>
<feature type="binding site" evidence="2">
    <location>
        <position position="179"/>
    </location>
    <ligand>
        <name>dihydroxyacetone phosphate</name>
        <dbReference type="ChEBI" id="CHEBI:57642"/>
    </ligand>
</feature>
<feature type="binding site" evidence="2">
    <location>
        <begin position="228"/>
        <end position="231"/>
    </location>
    <ligand>
        <name>dihydroxyacetone phosphate</name>
        <dbReference type="ChEBI" id="CHEBI:57642"/>
    </ligand>
</feature>
<proteinExistence type="predicted"/>
<keyword evidence="5" id="KW-1185">Reference proteome</keyword>
<dbReference type="PIRSF" id="PIRSF001359">
    <property type="entry name" value="F_bP_aldolase_II"/>
    <property type="match status" value="1"/>
</dbReference>
<protein>
    <submittedName>
        <fullName evidence="4">Fructose-1,6-bisphosphate aldolase, class II</fullName>
    </submittedName>
</protein>
<reference evidence="4" key="1">
    <citation type="journal article" date="2015" name="PeerJ">
        <title>First genomic representation of candidate bacterial phylum KSB3 points to enhanced environmental sensing as a trigger of wastewater bulking.</title>
        <authorList>
            <person name="Sekiguchi Y."/>
            <person name="Ohashi A."/>
            <person name="Parks D.H."/>
            <person name="Yamauchi T."/>
            <person name="Tyson G.W."/>
            <person name="Hugenholtz P."/>
        </authorList>
    </citation>
    <scope>NUCLEOTIDE SEQUENCE [LARGE SCALE GENOMIC DNA]</scope>
</reference>
<feature type="active site" description="Proton donor" evidence="1">
    <location>
        <position position="82"/>
    </location>
</feature>
<evidence type="ECO:0000256" key="3">
    <source>
        <dbReference type="PIRSR" id="PIRSR001359-3"/>
    </source>
</evidence>
<dbReference type="SUPFAM" id="SSF51569">
    <property type="entry name" value="Aldolase"/>
    <property type="match status" value="1"/>
</dbReference>
<dbReference type="PANTHER" id="PTHR30304:SF0">
    <property type="entry name" value="D-TAGATOSE-1,6-BISPHOSPHATE ALDOLASE SUBUNIT GATY-RELATED"/>
    <property type="match status" value="1"/>
</dbReference>
<dbReference type="InterPro" id="IPR013785">
    <property type="entry name" value="Aldolase_TIM"/>
</dbReference>
<dbReference type="GO" id="GO:0005975">
    <property type="term" value="P:carbohydrate metabolic process"/>
    <property type="evidence" value="ECO:0007669"/>
    <property type="project" value="InterPro"/>
</dbReference>
<dbReference type="eggNOG" id="COG0191">
    <property type="taxonomic scope" value="Bacteria"/>
</dbReference>
<organism evidence="4">
    <name type="scientific">Vecturithrix granuli</name>
    <dbReference type="NCBI Taxonomy" id="1499967"/>
    <lineage>
        <taxon>Bacteria</taxon>
        <taxon>Candidatus Moduliflexota</taxon>
        <taxon>Candidatus Vecturitrichia</taxon>
        <taxon>Candidatus Vecturitrichales</taxon>
        <taxon>Candidatus Vecturitrichaceae</taxon>
        <taxon>Candidatus Vecturithrix</taxon>
    </lineage>
</organism>
<sequence length="284" mass="30725">MGLVPITQLLADARKQKYAVGAFNIVNLETLQAVVTAAEAENSPVIVQVWHGDLSHAGLPYLSALARVAAESVSVPVALQLDHGQSYAQAMTCIDAGFSSVMIDLASSDFQENVRRTKEVVQAAHARNVSVEAELGQIFDGQSSIEQRNSGLTDPKLAAKFVRETGVDALAVSIGTAHGLYAAKPVVDFTRLETIINTIQAPVVIHGGSNTPDDDIRRMVQLGVAKVNIGTDLMIAFLQGLRDTLASDDPRLAVRDVLGQAREYTYKVTRQKIQLLNTYRYKVK</sequence>